<comment type="caution">
    <text evidence="2">The sequence shown here is derived from an EMBL/GenBank/DDBJ whole genome shotgun (WGS) entry which is preliminary data.</text>
</comment>
<evidence type="ECO:0000313" key="3">
    <source>
        <dbReference type="Proteomes" id="UP001586593"/>
    </source>
</evidence>
<feature type="compositionally biased region" description="Polar residues" evidence="1">
    <location>
        <begin position="134"/>
        <end position="153"/>
    </location>
</feature>
<feature type="compositionally biased region" description="Basic and acidic residues" evidence="1">
    <location>
        <begin position="38"/>
        <end position="49"/>
    </location>
</feature>
<feature type="region of interest" description="Disordered" evidence="1">
    <location>
        <begin position="119"/>
        <end position="436"/>
    </location>
</feature>
<reference evidence="2 3" key="1">
    <citation type="journal article" date="2024" name="Commun. Biol.">
        <title>Comparative genomic analysis of thermophilic fungi reveals convergent evolutionary adaptations and gene losses.</title>
        <authorList>
            <person name="Steindorff A.S."/>
            <person name="Aguilar-Pontes M.V."/>
            <person name="Robinson A.J."/>
            <person name="Andreopoulos B."/>
            <person name="LaButti K."/>
            <person name="Kuo A."/>
            <person name="Mondo S."/>
            <person name="Riley R."/>
            <person name="Otillar R."/>
            <person name="Haridas S."/>
            <person name="Lipzen A."/>
            <person name="Grimwood J."/>
            <person name="Schmutz J."/>
            <person name="Clum A."/>
            <person name="Reid I.D."/>
            <person name="Moisan M.C."/>
            <person name="Butler G."/>
            <person name="Nguyen T.T.M."/>
            <person name="Dewar K."/>
            <person name="Conant G."/>
            <person name="Drula E."/>
            <person name="Henrissat B."/>
            <person name="Hansel C."/>
            <person name="Singer S."/>
            <person name="Hutchinson M.I."/>
            <person name="de Vries R.P."/>
            <person name="Natvig D.O."/>
            <person name="Powell A.J."/>
            <person name="Tsang A."/>
            <person name="Grigoriev I.V."/>
        </authorList>
    </citation>
    <scope>NUCLEOTIDE SEQUENCE [LARGE SCALE GENOMIC DNA]</scope>
    <source>
        <strain evidence="2 3">ATCC 24622</strain>
    </source>
</reference>
<sequence length="809" mass="91372">MVESSDIESLLQKGAWTASRAKKHQTSSTSSESTSPVDKGHSRDVREARYSGLKPGGSRFPPSPSVEDEADALAREHGEPSRSGPPEEEPIHRGDVDQHPVLLPVPEFNPERRFVLVSDATDSVTESPVDYRSSHSMSRETSTGYRSTDTNTCKKYVLVTPENPTNGEEPARAPGLSKRKSHQDLPRIDTDMRDRDRPLSSDMQRSKSTTNGGYDSRAESSSQRPRDGRQPGEGLLSPIVQHSTRGRDRAYWDFSTGVNSSASRNRPPGSRDEQYYETRRGSGYRQTQFSDPPAHKRSYSNLESRKLRPEPVSRRDSDGLSKDLPIRRNRKNSSPPASRPNGSPPYPRSSREYQSSRSSSFKGRRPSPHKDDGDSADDHDVSSLLSPDRGRPSAAPRSRSPQIVQKQPPDRERVSNTNESKKPPVPASPRSSRDSLEVATPTLYWQRSASPVREPPTTVKPIVSYRKYLEDVKRGILPSFPDCPRKAPQTGHFDWLTLPRAVNFDICPECYEGVFSGTAFQHSFVPSPLRMADLPITCDFGASPWYKIAWIMTLKNSFQDLHLLQGIATVAAEGQRCPGRYVANRIWYTIMDPSTGRPVQSFTMCRQCARMVEVLLPNLTGLFVPLDAPDGPWRSICAMHFIPGRKRFVDIFDQLETVSDAAVRRKSPPDFQELADRLRDLSLTEECARDDPVKDGRWYVLRPVPDFTVCVECFDEVVWPMLESDEYKKGGLVQMFLGKTKRLPVASCQLYSERMRDVFRKACRRNDPEYLEMKLKERRDIESAIKAKLAEGLSEAETRALLKKWEEWE</sequence>
<dbReference type="EMBL" id="JAZHXJ010000014">
    <property type="protein sequence ID" value="KAL1882692.1"/>
    <property type="molecule type" value="Genomic_DNA"/>
</dbReference>
<dbReference type="Proteomes" id="UP001586593">
    <property type="component" value="Unassembled WGS sequence"/>
</dbReference>
<proteinExistence type="predicted"/>
<organism evidence="2 3">
    <name type="scientific">Phialemonium thermophilum</name>
    <dbReference type="NCBI Taxonomy" id="223376"/>
    <lineage>
        <taxon>Eukaryota</taxon>
        <taxon>Fungi</taxon>
        <taxon>Dikarya</taxon>
        <taxon>Ascomycota</taxon>
        <taxon>Pezizomycotina</taxon>
        <taxon>Sordariomycetes</taxon>
        <taxon>Sordariomycetidae</taxon>
        <taxon>Cephalothecales</taxon>
        <taxon>Cephalothecaceae</taxon>
        <taxon>Phialemonium</taxon>
    </lineage>
</organism>
<evidence type="ECO:0000313" key="2">
    <source>
        <dbReference type="EMBL" id="KAL1882692.1"/>
    </source>
</evidence>
<feature type="compositionally biased region" description="Basic and acidic residues" evidence="1">
    <location>
        <begin position="303"/>
        <end position="326"/>
    </location>
</feature>
<feature type="compositionally biased region" description="Basic and acidic residues" evidence="1">
    <location>
        <begin position="368"/>
        <end position="381"/>
    </location>
</feature>
<feature type="region of interest" description="Disordered" evidence="1">
    <location>
        <begin position="1"/>
        <end position="105"/>
    </location>
</feature>
<evidence type="ECO:0000256" key="1">
    <source>
        <dbReference type="SAM" id="MobiDB-lite"/>
    </source>
</evidence>
<feature type="compositionally biased region" description="Low complexity" evidence="1">
    <location>
        <begin position="382"/>
        <end position="401"/>
    </location>
</feature>
<feature type="compositionally biased region" description="Basic and acidic residues" evidence="1">
    <location>
        <begin position="269"/>
        <end position="280"/>
    </location>
</feature>
<feature type="compositionally biased region" description="Basic and acidic residues" evidence="1">
    <location>
        <begin position="89"/>
        <end position="98"/>
    </location>
</feature>
<feature type="compositionally biased region" description="Low complexity" evidence="1">
    <location>
        <begin position="26"/>
        <end position="35"/>
    </location>
</feature>
<accession>A0ABR3Y304</accession>
<keyword evidence="3" id="KW-1185">Reference proteome</keyword>
<name>A0ABR3Y304_9PEZI</name>
<feature type="compositionally biased region" description="Basic and acidic residues" evidence="1">
    <location>
        <begin position="408"/>
        <end position="422"/>
    </location>
</feature>
<feature type="compositionally biased region" description="Polar residues" evidence="1">
    <location>
        <begin position="201"/>
        <end position="223"/>
    </location>
</feature>
<feature type="compositionally biased region" description="Basic and acidic residues" evidence="1">
    <location>
        <begin position="182"/>
        <end position="199"/>
    </location>
</feature>
<protein>
    <submittedName>
        <fullName evidence="2">Uncharacterized protein</fullName>
    </submittedName>
</protein>
<gene>
    <name evidence="2" type="ORF">VTK73DRAFT_1604</name>
</gene>